<name>A0A3N4HGN9_ASCIM</name>
<feature type="compositionally biased region" description="Acidic residues" evidence="1">
    <location>
        <begin position="329"/>
        <end position="338"/>
    </location>
</feature>
<dbReference type="Proteomes" id="UP000275078">
    <property type="component" value="Unassembled WGS sequence"/>
</dbReference>
<feature type="region of interest" description="Disordered" evidence="1">
    <location>
        <begin position="315"/>
        <end position="390"/>
    </location>
</feature>
<reference evidence="2 3" key="1">
    <citation type="journal article" date="2018" name="Nat. Ecol. Evol.">
        <title>Pezizomycetes genomes reveal the molecular basis of ectomycorrhizal truffle lifestyle.</title>
        <authorList>
            <person name="Murat C."/>
            <person name="Payen T."/>
            <person name="Noel B."/>
            <person name="Kuo A."/>
            <person name="Morin E."/>
            <person name="Chen J."/>
            <person name="Kohler A."/>
            <person name="Krizsan K."/>
            <person name="Balestrini R."/>
            <person name="Da Silva C."/>
            <person name="Montanini B."/>
            <person name="Hainaut M."/>
            <person name="Levati E."/>
            <person name="Barry K.W."/>
            <person name="Belfiori B."/>
            <person name="Cichocki N."/>
            <person name="Clum A."/>
            <person name="Dockter R.B."/>
            <person name="Fauchery L."/>
            <person name="Guy J."/>
            <person name="Iotti M."/>
            <person name="Le Tacon F."/>
            <person name="Lindquist E.A."/>
            <person name="Lipzen A."/>
            <person name="Malagnac F."/>
            <person name="Mello A."/>
            <person name="Molinier V."/>
            <person name="Miyauchi S."/>
            <person name="Poulain J."/>
            <person name="Riccioni C."/>
            <person name="Rubini A."/>
            <person name="Sitrit Y."/>
            <person name="Splivallo R."/>
            <person name="Traeger S."/>
            <person name="Wang M."/>
            <person name="Zifcakova L."/>
            <person name="Wipf D."/>
            <person name="Zambonelli A."/>
            <person name="Paolocci F."/>
            <person name="Nowrousian M."/>
            <person name="Ottonello S."/>
            <person name="Baldrian P."/>
            <person name="Spatafora J.W."/>
            <person name="Henrissat B."/>
            <person name="Nagy L.G."/>
            <person name="Aury J.M."/>
            <person name="Wincker P."/>
            <person name="Grigoriev I.V."/>
            <person name="Bonfante P."/>
            <person name="Martin F.M."/>
        </authorList>
    </citation>
    <scope>NUCLEOTIDE SEQUENCE [LARGE SCALE GENOMIC DNA]</scope>
    <source>
        <strain evidence="2 3">RN42</strain>
    </source>
</reference>
<organism evidence="2 3">
    <name type="scientific">Ascobolus immersus RN42</name>
    <dbReference type="NCBI Taxonomy" id="1160509"/>
    <lineage>
        <taxon>Eukaryota</taxon>
        <taxon>Fungi</taxon>
        <taxon>Dikarya</taxon>
        <taxon>Ascomycota</taxon>
        <taxon>Pezizomycotina</taxon>
        <taxon>Pezizomycetes</taxon>
        <taxon>Pezizales</taxon>
        <taxon>Ascobolaceae</taxon>
        <taxon>Ascobolus</taxon>
    </lineage>
</organism>
<proteinExistence type="predicted"/>
<keyword evidence="3" id="KW-1185">Reference proteome</keyword>
<feature type="compositionally biased region" description="Basic and acidic residues" evidence="1">
    <location>
        <begin position="315"/>
        <end position="328"/>
    </location>
</feature>
<gene>
    <name evidence="2" type="ORF">BJ508DRAFT_367502</name>
</gene>
<dbReference type="AlphaFoldDB" id="A0A3N4HGN9"/>
<protein>
    <submittedName>
        <fullName evidence="2">Uncharacterized protein</fullName>
    </submittedName>
</protein>
<accession>A0A3N4HGN9</accession>
<sequence length="390" mass="45962">MAKPKKASPTRAMRDSLQAANKYTRALAVVKWIRQRESAPGCEHPSLFDFKYKLEDIVVKSKLAPPGSQRYLEMLENYVLEDYQVYANHHILSEIYPDRNSKDCHGNPIITPTFKEELWDNAAKTLADSRMKYRGSERDFSWWKKELVGFKDELKRMVVWQEMKLMPNVKQLHFEDIRNQRAYSKTLARKYATDEHFRAFREFEGILMDEGKWERKIAEFRKDEDYVVFLFESCARFFVGTAKYGKTYTKSRSYETIMENGEFSFGQFIAAQISDYEGVKGRSGGNDSNEYWTKRFNEFVNAELQRWSDIQKKEEESKHKRLRVHEDSESTEEDEETSDCSTESEPPKTNSVRLQSARKNPHRAPPIQRSQGTRSKRRIQSDSDESYEDQ</sequence>
<evidence type="ECO:0000256" key="1">
    <source>
        <dbReference type="SAM" id="MobiDB-lite"/>
    </source>
</evidence>
<dbReference type="EMBL" id="ML119887">
    <property type="protein sequence ID" value="RPA71988.1"/>
    <property type="molecule type" value="Genomic_DNA"/>
</dbReference>
<feature type="compositionally biased region" description="Polar residues" evidence="1">
    <location>
        <begin position="347"/>
        <end position="358"/>
    </location>
</feature>
<evidence type="ECO:0000313" key="2">
    <source>
        <dbReference type="EMBL" id="RPA71988.1"/>
    </source>
</evidence>
<evidence type="ECO:0000313" key="3">
    <source>
        <dbReference type="Proteomes" id="UP000275078"/>
    </source>
</evidence>